<dbReference type="AlphaFoldDB" id="A0ABD1YAM7"/>
<proteinExistence type="predicted"/>
<comment type="caution">
    <text evidence="1">The sequence shown here is derived from an EMBL/GenBank/DDBJ whole genome shotgun (WGS) entry which is preliminary data.</text>
</comment>
<protein>
    <submittedName>
        <fullName evidence="1">Uncharacterized protein</fullName>
    </submittedName>
</protein>
<evidence type="ECO:0000313" key="1">
    <source>
        <dbReference type="EMBL" id="KAL2623748.1"/>
    </source>
</evidence>
<organism evidence="1 2">
    <name type="scientific">Riccia fluitans</name>
    <dbReference type="NCBI Taxonomy" id="41844"/>
    <lineage>
        <taxon>Eukaryota</taxon>
        <taxon>Viridiplantae</taxon>
        <taxon>Streptophyta</taxon>
        <taxon>Embryophyta</taxon>
        <taxon>Marchantiophyta</taxon>
        <taxon>Marchantiopsida</taxon>
        <taxon>Marchantiidae</taxon>
        <taxon>Marchantiales</taxon>
        <taxon>Ricciaceae</taxon>
        <taxon>Riccia</taxon>
    </lineage>
</organism>
<dbReference type="EMBL" id="JBHFFA010000005">
    <property type="protein sequence ID" value="KAL2623748.1"/>
    <property type="molecule type" value="Genomic_DNA"/>
</dbReference>
<reference evidence="1 2" key="1">
    <citation type="submission" date="2024-09" db="EMBL/GenBank/DDBJ databases">
        <title>Chromosome-scale assembly of Riccia fluitans.</title>
        <authorList>
            <person name="Paukszto L."/>
            <person name="Sawicki J."/>
            <person name="Karawczyk K."/>
            <person name="Piernik-Szablinska J."/>
            <person name="Szczecinska M."/>
            <person name="Mazdziarz M."/>
        </authorList>
    </citation>
    <scope>NUCLEOTIDE SEQUENCE [LARGE SCALE GENOMIC DNA]</scope>
    <source>
        <strain evidence="1">Rf_01</strain>
        <tissue evidence="1">Aerial parts of the thallus</tissue>
    </source>
</reference>
<dbReference type="Proteomes" id="UP001605036">
    <property type="component" value="Unassembled WGS sequence"/>
</dbReference>
<name>A0ABD1YAM7_9MARC</name>
<gene>
    <name evidence="1" type="ORF">R1flu_007993</name>
</gene>
<dbReference type="PANTHER" id="PTHR33116:SF78">
    <property type="entry name" value="OS12G0587133 PROTEIN"/>
    <property type="match status" value="1"/>
</dbReference>
<dbReference type="PANTHER" id="PTHR33116">
    <property type="entry name" value="REVERSE TRANSCRIPTASE ZINC-BINDING DOMAIN-CONTAINING PROTEIN-RELATED-RELATED"/>
    <property type="match status" value="1"/>
</dbReference>
<keyword evidence="2" id="KW-1185">Reference proteome</keyword>
<accession>A0ABD1YAM7</accession>
<evidence type="ECO:0000313" key="2">
    <source>
        <dbReference type="Proteomes" id="UP001605036"/>
    </source>
</evidence>
<sequence length="182" mass="21102">MEHRKIYRYLGAPIGSGLTQDHLISHCLQQMTARLNLWSNKLLSFEGRMVLIKHILLTIPIFYLSTIGITKKTAECIKDIAKRFLWGKTNEGKHKRGLIPWPALKRGKRFGGLGFKDIWRQGIALFSKHMEEYMASTTGAQWHKPNDSYLSEGRAVRRGRQRRWHGLRSDHPLLVNSLQSHF</sequence>